<protein>
    <submittedName>
        <fullName evidence="4">Acetyl-CoA hydrolase/transferase</fullName>
    </submittedName>
</protein>
<organism evidence="4 5">
    <name type="scientific">Magnetococcus marinus (strain ATCC BAA-1437 / JCM 17883 / MC-1)</name>
    <dbReference type="NCBI Taxonomy" id="156889"/>
    <lineage>
        <taxon>Bacteria</taxon>
        <taxon>Pseudomonadati</taxon>
        <taxon>Pseudomonadota</taxon>
        <taxon>Magnetococcia</taxon>
        <taxon>Magnetococcales</taxon>
        <taxon>Magnetococcaceae</taxon>
        <taxon>Magnetococcus</taxon>
    </lineage>
</organism>
<dbReference type="InterPro" id="IPR026888">
    <property type="entry name" value="AcetylCoA_hyd_C"/>
</dbReference>
<keyword evidence="2 4" id="KW-0808">Transferase</keyword>
<evidence type="ECO:0000313" key="4">
    <source>
        <dbReference type="EMBL" id="ABK44301.1"/>
    </source>
</evidence>
<evidence type="ECO:0000256" key="1">
    <source>
        <dbReference type="ARBA" id="ARBA00009632"/>
    </source>
</evidence>
<dbReference type="STRING" id="156889.Mmc1_1793"/>
<dbReference type="InterPro" id="IPR037171">
    <property type="entry name" value="NagB/RpiA_transferase-like"/>
</dbReference>
<dbReference type="Pfam" id="PF02550">
    <property type="entry name" value="AcetylCoA_hydro"/>
    <property type="match status" value="1"/>
</dbReference>
<dbReference type="InterPro" id="IPR038460">
    <property type="entry name" value="AcetylCoA_hyd_C_sf"/>
</dbReference>
<proteinExistence type="inferred from homology"/>
<dbReference type="EMBL" id="CP000471">
    <property type="protein sequence ID" value="ABK44301.1"/>
    <property type="molecule type" value="Genomic_DNA"/>
</dbReference>
<dbReference type="AlphaFoldDB" id="A0L8K8"/>
<dbReference type="PANTHER" id="PTHR21432">
    <property type="entry name" value="ACETYL-COA HYDROLASE-RELATED"/>
    <property type="match status" value="1"/>
</dbReference>
<dbReference type="GO" id="GO:0006083">
    <property type="term" value="P:acetate metabolic process"/>
    <property type="evidence" value="ECO:0007669"/>
    <property type="project" value="InterPro"/>
</dbReference>
<dbReference type="SUPFAM" id="SSF55729">
    <property type="entry name" value="Acyl-CoA N-acyltransferases (Nat)"/>
    <property type="match status" value="1"/>
</dbReference>
<reference evidence="4 5" key="2">
    <citation type="journal article" date="2012" name="Int. J. Syst. Evol. Microbiol.">
        <title>Magnetococcus marinus gen. nov., sp. nov., a marine, magnetotactic bacterium that represents a novel lineage (Magnetococcaceae fam. nov.; Magnetococcales ord. nov.) at the base of the Alphaproteobacteria.</title>
        <authorList>
            <person name="Bazylinski D.A."/>
            <person name="Williams T.J."/>
            <person name="Lefevre C.T."/>
            <person name="Berg R.J."/>
            <person name="Zhang C.L."/>
            <person name="Bowser S.S."/>
            <person name="Dean A.J."/>
            <person name="Beveridge T.J."/>
        </authorList>
    </citation>
    <scope>NUCLEOTIDE SEQUENCE [LARGE SCALE GENOMIC DNA]</scope>
    <source>
        <strain evidence="5">ATCC BAA-1437 / JCM 17883 / MC-1</strain>
    </source>
</reference>
<keyword evidence="5" id="KW-1185">Reference proteome</keyword>
<gene>
    <name evidence="4" type="ordered locus">Mmc1_1793</name>
</gene>
<dbReference type="GO" id="GO:0016787">
    <property type="term" value="F:hydrolase activity"/>
    <property type="evidence" value="ECO:0007669"/>
    <property type="project" value="UniProtKB-KW"/>
</dbReference>
<evidence type="ECO:0000259" key="3">
    <source>
        <dbReference type="PROSITE" id="PS51186"/>
    </source>
</evidence>
<accession>A0L8K8</accession>
<dbReference type="Pfam" id="PF13302">
    <property type="entry name" value="Acetyltransf_3"/>
    <property type="match status" value="1"/>
</dbReference>
<dbReference type="SUPFAM" id="SSF100950">
    <property type="entry name" value="NagB/RpiA/CoA transferase-like"/>
    <property type="match status" value="2"/>
</dbReference>
<sequence length="614" mass="68853">MEVVSVLGKQEWKRVLKAGDRVFIGSNAASPVAVVQQLLAHIDLFHDIELTHILTLGETPWAEAKYKNHLRLNSLFLGRGPREAVQHGYADYTPSFLSEVPALFEEGLLPLDVAIIQVTPPDVNGFCSMGVSVDVVSSAVRHAKHVIVQINAFMPRTFGESFIHIDQIDYAVEINTPIVELPVQGTDEVSQRIGQYVAMLVNDGSCLQLGAGRIPNAILSSLSNHNDLGLHSEMVSDGVIELLQNGNINNRYKKIRRGRSVTSFCVGTKRIYDYVDENPHFEFLPSEYVNNPAIIGKNDQVVAINSAIEVDLTGQVVSDSVGHRFYSGIGGQVDFIRGANLSRGGRPIIALPSTTKSGTVSRIVPFIAEGSGVVTTRGDVHYVVTEYGIASLRGKSIRERALELIQVAHPDFRDWLLEKVREHFWVPTYQHSHTSTLQEFGSVEMEKITLNCPGHFFIRPLHPSDERHLQEFFYSHTQETKLLRYRYNPEQMSREKAHSLVNVDQSKDPALCIIRKEGVFEQIEAVGRYYYIEATNMGEVAFVVRENMRGHGLARTLTKRLLQIAAQRKLTRMVAYVRPENTPMLKTLEKVNFTRIPSDDPMEVCMGYTFPSED</sequence>
<dbReference type="Gene3D" id="3.40.1080.10">
    <property type="entry name" value="Glutaconate Coenzyme A-transferase"/>
    <property type="match status" value="1"/>
</dbReference>
<evidence type="ECO:0000313" key="5">
    <source>
        <dbReference type="Proteomes" id="UP000002586"/>
    </source>
</evidence>
<dbReference type="Pfam" id="PF13336">
    <property type="entry name" value="AcetylCoA_hyd_C"/>
    <property type="match status" value="1"/>
</dbReference>
<dbReference type="InterPro" id="IPR000182">
    <property type="entry name" value="GNAT_dom"/>
</dbReference>
<reference evidence="5" key="1">
    <citation type="journal article" date="2009" name="Appl. Environ. Microbiol.">
        <title>Complete genome sequence of the chemolithoautotrophic marine magnetotactic coccus strain MC-1.</title>
        <authorList>
            <person name="Schubbe S."/>
            <person name="Williams T.J."/>
            <person name="Xie G."/>
            <person name="Kiss H.E."/>
            <person name="Brettin T.S."/>
            <person name="Martinez D."/>
            <person name="Ross C.A."/>
            <person name="Schuler D."/>
            <person name="Cox B.L."/>
            <person name="Nealson K.H."/>
            <person name="Bazylinski D.A."/>
        </authorList>
    </citation>
    <scope>NUCLEOTIDE SEQUENCE [LARGE SCALE GENOMIC DNA]</scope>
    <source>
        <strain evidence="5">ATCC BAA-1437 / JCM 17883 / MC-1</strain>
    </source>
</reference>
<name>A0L8K8_MAGMM</name>
<dbReference type="Gene3D" id="3.30.750.70">
    <property type="entry name" value="4-hydroxybutyrate coenzyme like domains"/>
    <property type="match status" value="1"/>
</dbReference>
<dbReference type="Gene3D" id="3.40.630.30">
    <property type="match status" value="1"/>
</dbReference>
<evidence type="ECO:0000256" key="2">
    <source>
        <dbReference type="ARBA" id="ARBA00022679"/>
    </source>
</evidence>
<dbReference type="RefSeq" id="WP_011713445.1">
    <property type="nucleotide sequence ID" value="NC_008576.1"/>
</dbReference>
<dbReference type="eggNOG" id="COG1670">
    <property type="taxonomic scope" value="Bacteria"/>
</dbReference>
<dbReference type="InterPro" id="IPR046433">
    <property type="entry name" value="ActCoA_hydro"/>
</dbReference>
<dbReference type="eggNOG" id="COG0427">
    <property type="taxonomic scope" value="Bacteria"/>
</dbReference>
<comment type="similarity">
    <text evidence="1">Belongs to the acetyl-CoA hydrolase/transferase family.</text>
</comment>
<dbReference type="Proteomes" id="UP000002586">
    <property type="component" value="Chromosome"/>
</dbReference>
<dbReference type="InterPro" id="IPR003702">
    <property type="entry name" value="ActCoA_hydro_N"/>
</dbReference>
<feature type="domain" description="N-acetyltransferase" evidence="3">
    <location>
        <begin position="456"/>
        <end position="611"/>
    </location>
</feature>
<dbReference type="PANTHER" id="PTHR21432:SF20">
    <property type="entry name" value="ACETYL-COA HYDROLASE"/>
    <property type="match status" value="1"/>
</dbReference>
<dbReference type="Gene3D" id="3.40.1080.20">
    <property type="entry name" value="Acetyl-CoA hydrolase/transferase C-terminal domain"/>
    <property type="match status" value="1"/>
</dbReference>
<dbReference type="InterPro" id="IPR016181">
    <property type="entry name" value="Acyl_CoA_acyltransferase"/>
</dbReference>
<dbReference type="OrthoDB" id="9801795at2"/>
<dbReference type="GO" id="GO:0016747">
    <property type="term" value="F:acyltransferase activity, transferring groups other than amino-acyl groups"/>
    <property type="evidence" value="ECO:0007669"/>
    <property type="project" value="InterPro"/>
</dbReference>
<dbReference type="HOGENOM" id="CLU_030703_1_0_5"/>
<dbReference type="GO" id="GO:0008775">
    <property type="term" value="F:acetate CoA-transferase activity"/>
    <property type="evidence" value="ECO:0007669"/>
    <property type="project" value="InterPro"/>
</dbReference>
<dbReference type="PROSITE" id="PS51186">
    <property type="entry name" value="GNAT"/>
    <property type="match status" value="1"/>
</dbReference>
<keyword evidence="4" id="KW-0378">Hydrolase</keyword>
<dbReference type="KEGG" id="mgm:Mmc1_1793"/>